<accession>A0A9E8MJ62</accession>
<feature type="domain" description="CHRD" evidence="2">
    <location>
        <begin position="37"/>
        <end position="157"/>
    </location>
</feature>
<dbReference type="SMART" id="SM00754">
    <property type="entry name" value="CHRD"/>
    <property type="match status" value="1"/>
</dbReference>
<sequence length="157" mass="15595">MIPSVLSRSLITAAAVAALVSVPLVASAASVVPDGSSGRPLSATLLGANEVGPAGGDPDATGTASVTINVGKSQLCYDIPFSGVAPIFGHVHDGEAGVNGPVVITLSALAGATDVASGCETVDRALLREMLRDPSGYYVNVHSTEFPGGAIRGQLGR</sequence>
<dbReference type="RefSeq" id="WP_267780221.1">
    <property type="nucleotide sequence ID" value="NZ_CP113089.1"/>
</dbReference>
<gene>
    <name evidence="3" type="ORF">OVN18_08170</name>
</gene>
<evidence type="ECO:0000313" key="3">
    <source>
        <dbReference type="EMBL" id="WAB80548.1"/>
    </source>
</evidence>
<evidence type="ECO:0000256" key="1">
    <source>
        <dbReference type="SAM" id="SignalP"/>
    </source>
</evidence>
<feature type="signal peptide" evidence="1">
    <location>
        <begin position="1"/>
        <end position="28"/>
    </location>
</feature>
<feature type="chain" id="PRO_5039725890" evidence="1">
    <location>
        <begin position="29"/>
        <end position="157"/>
    </location>
</feature>
<protein>
    <submittedName>
        <fullName evidence="3">CHRD domain-containing protein</fullName>
    </submittedName>
</protein>
<dbReference type="KEGG" id="mdb:OVN18_08170"/>
<dbReference type="EMBL" id="CP113089">
    <property type="protein sequence ID" value="WAB80548.1"/>
    <property type="molecule type" value="Genomic_DNA"/>
</dbReference>
<keyword evidence="4" id="KW-1185">Reference proteome</keyword>
<dbReference type="PROSITE" id="PS50933">
    <property type="entry name" value="CHRD"/>
    <property type="match status" value="1"/>
</dbReference>
<evidence type="ECO:0000259" key="2">
    <source>
        <dbReference type="PROSITE" id="PS50933"/>
    </source>
</evidence>
<dbReference type="Pfam" id="PF07452">
    <property type="entry name" value="CHRD"/>
    <property type="match status" value="1"/>
</dbReference>
<dbReference type="InterPro" id="IPR010895">
    <property type="entry name" value="CHRD"/>
</dbReference>
<dbReference type="Proteomes" id="UP001164706">
    <property type="component" value="Chromosome"/>
</dbReference>
<organism evidence="3 4">
    <name type="scientific">Microcella daejeonensis</name>
    <dbReference type="NCBI Taxonomy" id="2994971"/>
    <lineage>
        <taxon>Bacteria</taxon>
        <taxon>Bacillati</taxon>
        <taxon>Actinomycetota</taxon>
        <taxon>Actinomycetes</taxon>
        <taxon>Micrococcales</taxon>
        <taxon>Microbacteriaceae</taxon>
        <taxon>Microcella</taxon>
    </lineage>
</organism>
<dbReference type="AlphaFoldDB" id="A0A9E8MJ62"/>
<name>A0A9E8MJ62_9MICO</name>
<evidence type="ECO:0000313" key="4">
    <source>
        <dbReference type="Proteomes" id="UP001164706"/>
    </source>
</evidence>
<proteinExistence type="predicted"/>
<reference evidence="3" key="1">
    <citation type="submission" date="2022-11" db="EMBL/GenBank/DDBJ databases">
        <title>Description of Microcella daejonensis nov. sp, isolated from riverside soil.</title>
        <authorList>
            <person name="Molina K.M."/>
            <person name="Kim S.B."/>
        </authorList>
    </citation>
    <scope>NUCLEOTIDE SEQUENCE</scope>
    <source>
        <strain evidence="3">MMS21-STM12</strain>
    </source>
</reference>
<keyword evidence="1" id="KW-0732">Signal</keyword>